<dbReference type="GO" id="GO:0005829">
    <property type="term" value="C:cytosol"/>
    <property type="evidence" value="ECO:0007669"/>
    <property type="project" value="TreeGrafter"/>
</dbReference>
<evidence type="ECO:0000256" key="7">
    <source>
        <dbReference type="ARBA" id="ARBA00022842"/>
    </source>
</evidence>
<evidence type="ECO:0000313" key="14">
    <source>
        <dbReference type="Proteomes" id="UP001348817"/>
    </source>
</evidence>
<feature type="binding site" evidence="10">
    <location>
        <position position="250"/>
    </location>
    <ligand>
        <name>K(+)</name>
        <dbReference type="ChEBI" id="CHEBI:29103"/>
    </ligand>
</feature>
<dbReference type="InterPro" id="IPR031168">
    <property type="entry name" value="G_TrmE"/>
</dbReference>
<feature type="binding site" evidence="10">
    <location>
        <position position="248"/>
    </location>
    <ligand>
        <name>K(+)</name>
        <dbReference type="ChEBI" id="CHEBI:29103"/>
    </ligand>
</feature>
<evidence type="ECO:0000256" key="1">
    <source>
        <dbReference type="ARBA" id="ARBA00011043"/>
    </source>
</evidence>
<comment type="caution">
    <text evidence="10">Lacks conserved residue(s) required for the propagation of feature annotation.</text>
</comment>
<dbReference type="InterPro" id="IPR027417">
    <property type="entry name" value="P-loop_NTPase"/>
</dbReference>
<dbReference type="FunFam" id="3.40.50.300:FF:001376">
    <property type="entry name" value="tRNA modification GTPase MnmE"/>
    <property type="match status" value="1"/>
</dbReference>
<evidence type="ECO:0000313" key="13">
    <source>
        <dbReference type="EMBL" id="BDD09558.1"/>
    </source>
</evidence>
<dbReference type="CDD" id="cd04164">
    <property type="entry name" value="trmE"/>
    <property type="match status" value="1"/>
</dbReference>
<dbReference type="SUPFAM" id="SSF52540">
    <property type="entry name" value="P-loop containing nucleoside triphosphate hydrolases"/>
    <property type="match status" value="1"/>
</dbReference>
<comment type="subcellular location">
    <subcellularLocation>
        <location evidence="10">Cytoplasm</location>
    </subcellularLocation>
</comment>
<dbReference type="InterPro" id="IPR005225">
    <property type="entry name" value="Small_GTP-bd"/>
</dbReference>
<dbReference type="AlphaFoldDB" id="A0AAU9CND5"/>
<name>A0AAU9CND5_9BACT</name>
<dbReference type="GO" id="GO:0002098">
    <property type="term" value="P:tRNA wobble uridine modification"/>
    <property type="evidence" value="ECO:0007669"/>
    <property type="project" value="TreeGrafter"/>
</dbReference>
<evidence type="ECO:0000256" key="3">
    <source>
        <dbReference type="ARBA" id="ARBA00022694"/>
    </source>
</evidence>
<sequence length="456" mass="50658">MQDIQDTIVALATPQGVGAIAVIRLSGVGSIELANKVFKGKDLTKQDSHTIHFGTIRDGETIVDEVLVSLFVAPKSFTKENSVEISCHGSRYIVKRIIELLVRQGARLAKPGEFTKRAFMNGQFDLAQAEAVADLIHSENEAAHQAALSQMRGGFSTEIKELREQLIHFASMIELELDFSEEDVEFASRDDLRKLIEKLKYVIGRLIKSFDLGNVIKNGIPTVIAGKPNAGKSTLLNALLNEEKAIVSDVAGTTRDFIEDELLIEGVAFRFIDTAGLRETEDKVEAIGVERSREKMKEASLIIYLFDLSVESVTEINQEVNRLENLGKPFLLVGNKTDKASEDLRMQLGKSEHHWTFISADRKDNIEALKEELMKTVNLDGFKTGDTVVTNARHYESLLRTREALDDVLRGLDLQVTGDFLAMDIKQSLHHLGEITGEITTDDLLGNIFSNFCIGK</sequence>
<keyword evidence="6 10" id="KW-0378">Hydrolase</keyword>
<dbReference type="GO" id="GO:0042802">
    <property type="term" value="F:identical protein binding"/>
    <property type="evidence" value="ECO:0007669"/>
    <property type="project" value="UniProtKB-ARBA"/>
</dbReference>
<dbReference type="NCBIfam" id="TIGR00450">
    <property type="entry name" value="mnmE_trmE_thdF"/>
    <property type="match status" value="1"/>
</dbReference>
<keyword evidence="14" id="KW-1185">Reference proteome</keyword>
<dbReference type="GO" id="GO:0005525">
    <property type="term" value="F:GTP binding"/>
    <property type="evidence" value="ECO:0007669"/>
    <property type="project" value="UniProtKB-UniRule"/>
</dbReference>
<comment type="similarity">
    <text evidence="1 10 11">Belongs to the TRAFAC class TrmE-Era-EngA-EngB-Septin-like GTPase superfamily. TrmE GTPase family.</text>
</comment>
<feature type="binding site" evidence="10">
    <location>
        <position position="233"/>
    </location>
    <ligand>
        <name>Mg(2+)</name>
        <dbReference type="ChEBI" id="CHEBI:18420"/>
    </ligand>
</feature>
<dbReference type="Pfam" id="PF10396">
    <property type="entry name" value="TrmE_N"/>
    <property type="match status" value="1"/>
</dbReference>
<keyword evidence="9 10" id="KW-0342">GTP-binding</keyword>
<comment type="subunit">
    <text evidence="10">Homodimer. Heterotetramer of two MnmE and two MnmG subunits.</text>
</comment>
<keyword evidence="3 10" id="KW-0819">tRNA processing</keyword>
<keyword evidence="7 10" id="KW-0460">Magnesium</keyword>
<dbReference type="Gene3D" id="3.30.1360.120">
    <property type="entry name" value="Probable tRNA modification gtpase trme, domain 1"/>
    <property type="match status" value="1"/>
</dbReference>
<reference evidence="13 14" key="1">
    <citation type="submission" date="2021-12" db="EMBL/GenBank/DDBJ databases">
        <title>Genome sequencing of bacteria with rrn-lacking chromosome and rrn-plasmid.</title>
        <authorList>
            <person name="Anda M."/>
            <person name="Iwasaki W."/>
        </authorList>
    </citation>
    <scope>NUCLEOTIDE SEQUENCE [LARGE SCALE GENOMIC DNA]</scope>
    <source>
        <strain evidence="13 14">DSM 100852</strain>
    </source>
</reference>
<evidence type="ECO:0000259" key="12">
    <source>
        <dbReference type="PROSITE" id="PS51709"/>
    </source>
</evidence>
<dbReference type="InterPro" id="IPR006073">
    <property type="entry name" value="GTP-bd"/>
</dbReference>
<dbReference type="GO" id="GO:0046872">
    <property type="term" value="F:metal ion binding"/>
    <property type="evidence" value="ECO:0007669"/>
    <property type="project" value="UniProtKB-KW"/>
</dbReference>
<protein>
    <recommendedName>
        <fullName evidence="10">tRNA modification GTPase MnmE</fullName>
        <ecNumber evidence="10">3.6.-.-</ecNumber>
    </recommendedName>
</protein>
<feature type="binding site" evidence="10">
    <location>
        <begin position="248"/>
        <end position="254"/>
    </location>
    <ligand>
        <name>GTP</name>
        <dbReference type="ChEBI" id="CHEBI:37565"/>
    </ligand>
</feature>
<dbReference type="HAMAP" id="MF_00379">
    <property type="entry name" value="GTPase_MnmE"/>
    <property type="match status" value="1"/>
</dbReference>
<dbReference type="InterPro" id="IPR025867">
    <property type="entry name" value="MnmE_helical"/>
</dbReference>
<dbReference type="KEGG" id="fax:FUAX_19900"/>
<dbReference type="PROSITE" id="PS51709">
    <property type="entry name" value="G_TRME"/>
    <property type="match status" value="1"/>
</dbReference>
<dbReference type="PANTHER" id="PTHR42714:SF2">
    <property type="entry name" value="TRNA MODIFICATION GTPASE GTPBP3, MITOCHONDRIAL"/>
    <property type="match status" value="1"/>
</dbReference>
<dbReference type="InterPro" id="IPR027266">
    <property type="entry name" value="TrmE/GcvT-like"/>
</dbReference>
<keyword evidence="5 10" id="KW-0547">Nucleotide-binding</keyword>
<accession>A0AAU9CND5</accession>
<feature type="domain" description="TrmE-type G" evidence="12">
    <location>
        <begin position="219"/>
        <end position="378"/>
    </location>
</feature>
<feature type="binding site" evidence="10">
    <location>
        <begin position="229"/>
        <end position="234"/>
    </location>
    <ligand>
        <name>GTP</name>
        <dbReference type="ChEBI" id="CHEBI:37565"/>
    </ligand>
</feature>
<dbReference type="InterPro" id="IPR027368">
    <property type="entry name" value="MnmE_dom2"/>
</dbReference>
<evidence type="ECO:0000256" key="11">
    <source>
        <dbReference type="RuleBase" id="RU003313"/>
    </source>
</evidence>
<dbReference type="GO" id="GO:0003924">
    <property type="term" value="F:GTPase activity"/>
    <property type="evidence" value="ECO:0007669"/>
    <property type="project" value="UniProtKB-UniRule"/>
</dbReference>
<evidence type="ECO:0000256" key="5">
    <source>
        <dbReference type="ARBA" id="ARBA00022741"/>
    </source>
</evidence>
<dbReference type="SUPFAM" id="SSF116878">
    <property type="entry name" value="TrmE connector domain"/>
    <property type="match status" value="1"/>
</dbReference>
<dbReference type="NCBIfam" id="NF003661">
    <property type="entry name" value="PRK05291.1-3"/>
    <property type="match status" value="1"/>
</dbReference>
<keyword evidence="2 10" id="KW-0963">Cytoplasm</keyword>
<organism evidence="13 14">
    <name type="scientific">Fulvitalea axinellae</name>
    <dbReference type="NCBI Taxonomy" id="1182444"/>
    <lineage>
        <taxon>Bacteria</taxon>
        <taxon>Pseudomonadati</taxon>
        <taxon>Bacteroidota</taxon>
        <taxon>Cytophagia</taxon>
        <taxon>Cytophagales</taxon>
        <taxon>Persicobacteraceae</taxon>
        <taxon>Fulvitalea</taxon>
    </lineage>
</organism>
<dbReference type="NCBIfam" id="TIGR00231">
    <property type="entry name" value="small_GTP"/>
    <property type="match status" value="1"/>
</dbReference>
<dbReference type="Gene3D" id="1.20.120.430">
    <property type="entry name" value="tRNA modification GTPase MnmE domain 2"/>
    <property type="match status" value="1"/>
</dbReference>
<comment type="function">
    <text evidence="10">Exhibits a very high intrinsic GTPase hydrolysis rate. Involved in the addition of a carboxymethylaminomethyl (cmnm) group at the wobble position (U34) of certain tRNAs, forming tRNA-cmnm(5)s(2)U34.</text>
</comment>
<feature type="binding site" evidence="10">
    <location>
        <position position="253"/>
    </location>
    <ligand>
        <name>K(+)</name>
        <dbReference type="ChEBI" id="CHEBI:29103"/>
    </ligand>
</feature>
<feature type="binding site" evidence="10">
    <location>
        <position position="229"/>
    </location>
    <ligand>
        <name>K(+)</name>
        <dbReference type="ChEBI" id="CHEBI:29103"/>
    </ligand>
</feature>
<dbReference type="GO" id="GO:0030488">
    <property type="term" value="P:tRNA methylation"/>
    <property type="evidence" value="ECO:0007669"/>
    <property type="project" value="TreeGrafter"/>
</dbReference>
<dbReference type="InterPro" id="IPR004520">
    <property type="entry name" value="GTPase_MnmE"/>
</dbReference>
<dbReference type="RefSeq" id="WP_338391155.1">
    <property type="nucleotide sequence ID" value="NZ_AP025314.1"/>
</dbReference>
<evidence type="ECO:0000256" key="9">
    <source>
        <dbReference type="ARBA" id="ARBA00023134"/>
    </source>
</evidence>
<gene>
    <name evidence="10 13" type="primary">mnmE</name>
    <name evidence="10" type="synonym">trmE</name>
    <name evidence="13" type="ORF">FUAX_19900</name>
</gene>
<dbReference type="Pfam" id="PF01926">
    <property type="entry name" value="MMR_HSR1"/>
    <property type="match status" value="1"/>
</dbReference>
<keyword evidence="8 10" id="KW-0630">Potassium</keyword>
<dbReference type="PANTHER" id="PTHR42714">
    <property type="entry name" value="TRNA MODIFICATION GTPASE GTPBP3"/>
    <property type="match status" value="1"/>
</dbReference>
<evidence type="ECO:0000256" key="4">
    <source>
        <dbReference type="ARBA" id="ARBA00022723"/>
    </source>
</evidence>
<dbReference type="CDD" id="cd14858">
    <property type="entry name" value="TrmE_N"/>
    <property type="match status" value="1"/>
</dbReference>
<dbReference type="Gene3D" id="3.40.50.300">
    <property type="entry name" value="P-loop containing nucleotide triphosphate hydrolases"/>
    <property type="match status" value="1"/>
</dbReference>
<comment type="cofactor">
    <cofactor evidence="10">
        <name>K(+)</name>
        <dbReference type="ChEBI" id="CHEBI:29103"/>
    </cofactor>
    <text evidence="10">Binds 1 potassium ion per subunit.</text>
</comment>
<dbReference type="Proteomes" id="UP001348817">
    <property type="component" value="Chromosome"/>
</dbReference>
<evidence type="ECO:0000256" key="8">
    <source>
        <dbReference type="ARBA" id="ARBA00022958"/>
    </source>
</evidence>
<feature type="binding site" evidence="10">
    <location>
        <begin position="273"/>
        <end position="276"/>
    </location>
    <ligand>
        <name>GTP</name>
        <dbReference type="ChEBI" id="CHEBI:37565"/>
    </ligand>
</feature>
<dbReference type="EC" id="3.6.-.-" evidence="10"/>
<evidence type="ECO:0000256" key="10">
    <source>
        <dbReference type="HAMAP-Rule" id="MF_00379"/>
    </source>
</evidence>
<evidence type="ECO:0000256" key="6">
    <source>
        <dbReference type="ARBA" id="ARBA00022801"/>
    </source>
</evidence>
<dbReference type="InterPro" id="IPR018948">
    <property type="entry name" value="GTP-bd_TrmE_N"/>
</dbReference>
<dbReference type="FunFam" id="3.30.1360.120:FF:000003">
    <property type="entry name" value="tRNA modification GTPase MnmE"/>
    <property type="match status" value="1"/>
</dbReference>
<evidence type="ECO:0000256" key="2">
    <source>
        <dbReference type="ARBA" id="ARBA00022490"/>
    </source>
</evidence>
<keyword evidence="4 10" id="KW-0479">Metal-binding</keyword>
<proteinExistence type="inferred from homology"/>
<feature type="binding site" evidence="10">
    <location>
        <position position="254"/>
    </location>
    <ligand>
        <name>Mg(2+)</name>
        <dbReference type="ChEBI" id="CHEBI:18420"/>
    </ligand>
</feature>
<dbReference type="Pfam" id="PF12631">
    <property type="entry name" value="MnmE_helical"/>
    <property type="match status" value="1"/>
</dbReference>
<dbReference type="EMBL" id="AP025314">
    <property type="protein sequence ID" value="BDD09558.1"/>
    <property type="molecule type" value="Genomic_DNA"/>
</dbReference>